<dbReference type="Proteomes" id="UP001149090">
    <property type="component" value="Unassembled WGS sequence"/>
</dbReference>
<comment type="caution">
    <text evidence="1">The sequence shown here is derived from an EMBL/GenBank/DDBJ whole genome shotgun (WGS) entry which is preliminary data.</text>
</comment>
<dbReference type="EMBL" id="JAPDFW010000096">
    <property type="protein sequence ID" value="KAJ5070387.1"/>
    <property type="molecule type" value="Genomic_DNA"/>
</dbReference>
<accession>A0A9Q0LCK3</accession>
<evidence type="ECO:0000313" key="2">
    <source>
        <dbReference type="Proteomes" id="UP001149090"/>
    </source>
</evidence>
<sequence>MIQILGIFQTPIELNGRYSLSYNSESVCLSTKEKKLKLTTGNLTGINYEISIFASADPNCESNDYS</sequence>
<reference evidence="1" key="1">
    <citation type="submission" date="2022-10" db="EMBL/GenBank/DDBJ databases">
        <title>Novel sulphate-reducing endosymbionts in the free-living metamonad Anaeramoeba.</title>
        <authorList>
            <person name="Jerlstrom-Hultqvist J."/>
            <person name="Cepicka I."/>
            <person name="Gallot-Lavallee L."/>
            <person name="Salas-Leiva D."/>
            <person name="Curtis B.A."/>
            <person name="Zahonova K."/>
            <person name="Pipaliya S."/>
            <person name="Dacks J."/>
            <person name="Roger A.J."/>
        </authorList>
    </citation>
    <scope>NUCLEOTIDE SEQUENCE</scope>
    <source>
        <strain evidence="1">BMAN</strain>
    </source>
</reference>
<evidence type="ECO:0000313" key="1">
    <source>
        <dbReference type="EMBL" id="KAJ5070387.1"/>
    </source>
</evidence>
<protein>
    <submittedName>
        <fullName evidence="1">Uncharacterized protein</fullName>
    </submittedName>
</protein>
<proteinExistence type="predicted"/>
<dbReference type="AlphaFoldDB" id="A0A9Q0LCK3"/>
<keyword evidence="2" id="KW-1185">Reference proteome</keyword>
<name>A0A9Q0LCK3_ANAIG</name>
<organism evidence="1 2">
    <name type="scientific">Anaeramoeba ignava</name>
    <name type="common">Anaerobic marine amoeba</name>
    <dbReference type="NCBI Taxonomy" id="1746090"/>
    <lineage>
        <taxon>Eukaryota</taxon>
        <taxon>Metamonada</taxon>
        <taxon>Anaeramoebidae</taxon>
        <taxon>Anaeramoeba</taxon>
    </lineage>
</organism>
<gene>
    <name evidence="1" type="ORF">M0811_11053</name>
</gene>